<dbReference type="GO" id="GO:0016887">
    <property type="term" value="F:ATP hydrolysis activity"/>
    <property type="evidence" value="ECO:0007669"/>
    <property type="project" value="InterPro"/>
</dbReference>
<dbReference type="GO" id="GO:0003677">
    <property type="term" value="F:DNA binding"/>
    <property type="evidence" value="ECO:0007669"/>
    <property type="project" value="TreeGrafter"/>
</dbReference>
<dbReference type="AlphaFoldDB" id="A0AAY4CFF1"/>
<dbReference type="Gene3D" id="3.40.50.300">
    <property type="entry name" value="P-loop containing nucleotide triphosphate hydrolases"/>
    <property type="match status" value="2"/>
</dbReference>
<evidence type="ECO:0000256" key="7">
    <source>
        <dbReference type="ARBA" id="ARBA00023306"/>
    </source>
</evidence>
<comment type="similarity">
    <text evidence="3">Belongs to the SMC family. SMC1 subfamily.</text>
</comment>
<dbReference type="GO" id="GO:0007062">
    <property type="term" value="P:sister chromatid cohesion"/>
    <property type="evidence" value="ECO:0007669"/>
    <property type="project" value="InterPro"/>
</dbReference>
<dbReference type="GeneTree" id="ENSGT00940000157633"/>
<dbReference type="Gene3D" id="1.20.1060.20">
    <property type="match status" value="1"/>
</dbReference>
<name>A0AAY4CFF1_9TELE</name>
<feature type="region of interest" description="Disordered" evidence="10">
    <location>
        <begin position="305"/>
        <end position="330"/>
    </location>
</feature>
<evidence type="ECO:0000256" key="1">
    <source>
        <dbReference type="ARBA" id="ARBA00004123"/>
    </source>
</evidence>
<evidence type="ECO:0000256" key="9">
    <source>
        <dbReference type="SAM" id="Coils"/>
    </source>
</evidence>
<feature type="coiled-coil region" evidence="9">
    <location>
        <begin position="670"/>
        <end position="710"/>
    </location>
</feature>
<dbReference type="Pfam" id="PF06470">
    <property type="entry name" value="SMC_hinge"/>
    <property type="match status" value="1"/>
</dbReference>
<dbReference type="PANTHER" id="PTHR18937:SF147">
    <property type="entry name" value="STRUCTURAL MAINTENANCE OF CHROMOSOMES PROTEIN 1B"/>
    <property type="match status" value="1"/>
</dbReference>
<dbReference type="PIRSF" id="PIRSF005719">
    <property type="entry name" value="SMC"/>
    <property type="match status" value="1"/>
</dbReference>
<reference evidence="12" key="2">
    <citation type="submission" date="2025-08" db="UniProtKB">
        <authorList>
            <consortium name="Ensembl"/>
        </authorList>
    </citation>
    <scope>IDENTIFICATION</scope>
</reference>
<evidence type="ECO:0000256" key="2">
    <source>
        <dbReference type="ARBA" id="ARBA00004286"/>
    </source>
</evidence>
<reference evidence="12" key="3">
    <citation type="submission" date="2025-09" db="UniProtKB">
        <authorList>
            <consortium name="Ensembl"/>
        </authorList>
    </citation>
    <scope>IDENTIFICATION</scope>
</reference>
<dbReference type="InterPro" id="IPR010935">
    <property type="entry name" value="SMC_hinge"/>
</dbReference>
<reference evidence="12 13" key="1">
    <citation type="submission" date="2020-06" db="EMBL/GenBank/DDBJ databases">
        <authorList>
            <consortium name="Wellcome Sanger Institute Data Sharing"/>
        </authorList>
    </citation>
    <scope>NUCLEOTIDE SEQUENCE [LARGE SCALE GENOMIC DNA]</scope>
</reference>
<sequence length="1204" mass="139172">MGYLKQLDVENFKSWEGKQIIGPFMRFNCIIGTNGSGKSNLMDALGFVMGERASSLRVKHLRDLIHGAHIGRPASTSASVTMRYCDEHGGELRFSRTVSGDSSDFYINGKHVTLSIYTVELEKIGIVVKARNCLVFQGAVETIAMKNAKERTKMFERISSSVDLAEEYNTKHAALMKAKEETQFNFNRKRSAVAERKQIFKDKTEAVKYQALLNELGQSKLQLSLFRMYHTEQRVFKLFSCIREKQEDVTAKMRSVEKWEQLVKVQKKENGRLNREMQQTEKEIRVQEQNLSHQRTQYIKAKVNTSHHERKAEANRASLHESYKQREQKKQDLTELHKDLDDLERAWKAYAREMEVHRVNLHVCLCVLAQLERYRMLKESATRQAAGLRQQAEKLRWQVKADQEKLEVDKRRKYEVEVSIKNGQTQLEDCTKRAEKLKEYVSTCKYGKTSELRQREHSLMEELEQGKDRRQQVNKELCEVLGALQNARLDSHESHRQRKRQEAVESLRRQYPDTLIGRLVDLCQPIHKKFQLAITKVFGHHMNAIVVTSEKVACECIKFLKQERAEPETFLPIDYLDVAPLNERLREIRGTKLVVDVVQCATQLKKVVQYVCGNALVCETIKEARHVAFDGPARLKTVSLDGTMFSKSGVISGGSLHLRSKACRWDEKDMNELRERKERLTVELRDLMNLRQKEAELSQTRVQIQGIQTRLKYSMTELDSLHKRTIPACQEISRLMSELSNLECQILEQTNGVEQKEWKTEDQVFADFCLDIGVSNIREYEQEHIRQQQELDRKCLQFESQRTRLRTQLEYEQGQLEQQGKKLKNMEDSISKEDEEEKKLLCVVDEAQSKLLELQSVLTGKRSVVSESKAELDHNMKSQQEKELVKLQKEMISLEAALEQRRLIKHNLLQECKIDNIPITLLSGSLDDISDVQVNHATGTLEIYEREEQMVMDYGALKEELKVCFHVQHYCEAQKLREVISSLEGVINRSKPPNLKALEKMQEVKENFRDVLDAFEASTSVAKKCNQEFEQVKAKRFRMFSDCFDHVSVVIDQIYKKLCRNQSAQAMLSPENPDEPYLGGINYNCVAPGKRFMAMDNLSGGEKTIAALALVFAIHSFRPAPFFVLDEVDAALDNSNIGKVTGFIREQSTQNVQVIVISLKEEFYSRSDVLLGVYSECMYSRLLSVDLRPYPLHEEDAKETDQDT</sequence>
<dbReference type="InterPro" id="IPR027417">
    <property type="entry name" value="P-loop_NTPase"/>
</dbReference>
<keyword evidence="4" id="KW-0158">Chromosome</keyword>
<evidence type="ECO:0000256" key="8">
    <source>
        <dbReference type="PIRNR" id="PIRNR005719"/>
    </source>
</evidence>
<proteinExistence type="inferred from homology"/>
<feature type="coiled-coil region" evidence="9">
    <location>
        <begin position="256"/>
        <end position="297"/>
    </location>
</feature>
<dbReference type="GO" id="GO:0005634">
    <property type="term" value="C:nucleus"/>
    <property type="evidence" value="ECO:0007669"/>
    <property type="project" value="UniProtKB-SubCell"/>
</dbReference>
<accession>A0AAY4CFF1</accession>
<comment type="subcellular location">
    <subcellularLocation>
        <location evidence="2">Chromosome</location>
    </subcellularLocation>
    <subcellularLocation>
        <location evidence="1 8">Nucleus</location>
    </subcellularLocation>
</comment>
<evidence type="ECO:0000256" key="5">
    <source>
        <dbReference type="ARBA" id="ARBA00023054"/>
    </source>
</evidence>
<dbReference type="Pfam" id="PF02463">
    <property type="entry name" value="SMC_N"/>
    <property type="match status" value="1"/>
</dbReference>
<dbReference type="Gene3D" id="3.30.70.1620">
    <property type="match status" value="1"/>
</dbReference>
<evidence type="ECO:0000313" key="13">
    <source>
        <dbReference type="Proteomes" id="UP000694580"/>
    </source>
</evidence>
<feature type="compositionally biased region" description="Basic and acidic residues" evidence="10">
    <location>
        <begin position="306"/>
        <end position="330"/>
    </location>
</feature>
<dbReference type="InterPro" id="IPR024704">
    <property type="entry name" value="SMC"/>
</dbReference>
<dbReference type="GO" id="GO:0005524">
    <property type="term" value="F:ATP binding"/>
    <property type="evidence" value="ECO:0007669"/>
    <property type="project" value="InterPro"/>
</dbReference>
<evidence type="ECO:0000313" key="12">
    <source>
        <dbReference type="Ensembl" id="ENSDCDP00010031336.1"/>
    </source>
</evidence>
<dbReference type="Ensembl" id="ENSDCDT00010038742.1">
    <property type="protein sequence ID" value="ENSDCDP00010031336.1"/>
    <property type="gene ID" value="ENSDCDG00010019550.1"/>
</dbReference>
<evidence type="ECO:0000256" key="4">
    <source>
        <dbReference type="ARBA" id="ARBA00022454"/>
    </source>
</evidence>
<dbReference type="FunFam" id="3.40.50.300:FF:000564">
    <property type="entry name" value="Structural maintenance of chromosomes 1A"/>
    <property type="match status" value="1"/>
</dbReference>
<dbReference type="InterPro" id="IPR003395">
    <property type="entry name" value="RecF/RecN/SMC_N"/>
</dbReference>
<feature type="domain" description="SMC hinge" evidence="11">
    <location>
        <begin position="513"/>
        <end position="628"/>
    </location>
</feature>
<dbReference type="CDD" id="cd03275">
    <property type="entry name" value="ABC_SMC1_euk"/>
    <property type="match status" value="1"/>
</dbReference>
<organism evidence="12 13">
    <name type="scientific">Denticeps clupeoides</name>
    <name type="common">denticle herring</name>
    <dbReference type="NCBI Taxonomy" id="299321"/>
    <lineage>
        <taxon>Eukaryota</taxon>
        <taxon>Metazoa</taxon>
        <taxon>Chordata</taxon>
        <taxon>Craniata</taxon>
        <taxon>Vertebrata</taxon>
        <taxon>Euteleostomi</taxon>
        <taxon>Actinopterygii</taxon>
        <taxon>Neopterygii</taxon>
        <taxon>Teleostei</taxon>
        <taxon>Clupei</taxon>
        <taxon>Clupeiformes</taxon>
        <taxon>Denticipitoidei</taxon>
        <taxon>Denticipitidae</taxon>
        <taxon>Denticeps</taxon>
    </lineage>
</organism>
<protein>
    <recommendedName>
        <fullName evidence="8">Structural maintenance of chromosomes protein</fullName>
    </recommendedName>
</protein>
<dbReference type="SUPFAM" id="SSF52540">
    <property type="entry name" value="P-loop containing nucleoside triphosphate hydrolases"/>
    <property type="match status" value="1"/>
</dbReference>
<keyword evidence="6 8" id="KW-0539">Nucleus</keyword>
<keyword evidence="7" id="KW-0131">Cell cycle</keyword>
<dbReference type="SUPFAM" id="SSF75553">
    <property type="entry name" value="Smc hinge domain"/>
    <property type="match status" value="1"/>
</dbReference>
<dbReference type="InterPro" id="IPR036277">
    <property type="entry name" value="SMC_hinge_sf"/>
</dbReference>
<dbReference type="FunFam" id="1.20.1060.20:FF:000001">
    <property type="entry name" value="Structural maintenance of chromosomes 1A"/>
    <property type="match status" value="1"/>
</dbReference>
<dbReference type="PANTHER" id="PTHR18937">
    <property type="entry name" value="STRUCTURAL MAINTENANCE OF CHROMOSOMES SMC FAMILY MEMBER"/>
    <property type="match status" value="1"/>
</dbReference>
<keyword evidence="5 9" id="KW-0175">Coiled coil</keyword>
<dbReference type="GO" id="GO:0030893">
    <property type="term" value="C:meiotic cohesin complex"/>
    <property type="evidence" value="ECO:0007669"/>
    <property type="project" value="TreeGrafter"/>
</dbReference>
<dbReference type="InterPro" id="IPR028468">
    <property type="entry name" value="Smc1_ABC"/>
</dbReference>
<keyword evidence="13" id="KW-1185">Reference proteome</keyword>
<evidence type="ECO:0000259" key="11">
    <source>
        <dbReference type="SMART" id="SM00968"/>
    </source>
</evidence>
<evidence type="ECO:0000256" key="6">
    <source>
        <dbReference type="ARBA" id="ARBA00023242"/>
    </source>
</evidence>
<feature type="coiled-coil region" evidence="9">
    <location>
        <begin position="777"/>
        <end position="836"/>
    </location>
</feature>
<evidence type="ECO:0000256" key="10">
    <source>
        <dbReference type="SAM" id="MobiDB-lite"/>
    </source>
</evidence>
<gene>
    <name evidence="12" type="primary">SMC1B</name>
</gene>
<dbReference type="Proteomes" id="UP000694580">
    <property type="component" value="Chromosome 17"/>
</dbReference>
<evidence type="ECO:0000256" key="3">
    <source>
        <dbReference type="ARBA" id="ARBA00005597"/>
    </source>
</evidence>
<dbReference type="SMART" id="SM00968">
    <property type="entry name" value="SMC_hinge"/>
    <property type="match status" value="1"/>
</dbReference>